<keyword evidence="2" id="KW-0489">Methyltransferase</keyword>
<gene>
    <name evidence="2" type="ORF">dnl_14600</name>
</gene>
<dbReference type="Pfam" id="PF08241">
    <property type="entry name" value="Methyltransf_11"/>
    <property type="match status" value="1"/>
</dbReference>
<dbReference type="EMBL" id="CP061799">
    <property type="protein sequence ID" value="QTA79206.1"/>
    <property type="molecule type" value="Genomic_DNA"/>
</dbReference>
<dbReference type="PANTHER" id="PTHR43861:SF6">
    <property type="entry name" value="METHYLTRANSFERASE TYPE 11"/>
    <property type="match status" value="1"/>
</dbReference>
<dbReference type="InterPro" id="IPR013216">
    <property type="entry name" value="Methyltransf_11"/>
</dbReference>
<protein>
    <submittedName>
        <fullName evidence="2">SAM-dependent methyltransferase</fullName>
    </submittedName>
</protein>
<reference evidence="2" key="1">
    <citation type="journal article" date="2021" name="Microb. Physiol.">
        <title>Proteogenomic Insights into the Physiology of Marine, Sulfate-Reducing, Filamentous Desulfonema limicola and Desulfonema magnum.</title>
        <authorList>
            <person name="Schnaars V."/>
            <person name="Wohlbrand L."/>
            <person name="Scheve S."/>
            <person name="Hinrichs C."/>
            <person name="Reinhardt R."/>
            <person name="Rabus R."/>
        </authorList>
    </citation>
    <scope>NUCLEOTIDE SEQUENCE</scope>
    <source>
        <strain evidence="2">5ac10</strain>
    </source>
</reference>
<keyword evidence="3" id="KW-1185">Reference proteome</keyword>
<proteinExistence type="predicted"/>
<dbReference type="Proteomes" id="UP000663720">
    <property type="component" value="Chromosome"/>
</dbReference>
<dbReference type="SUPFAM" id="SSF53335">
    <property type="entry name" value="S-adenosyl-L-methionine-dependent methyltransferases"/>
    <property type="match status" value="1"/>
</dbReference>
<dbReference type="GO" id="GO:0032259">
    <property type="term" value="P:methylation"/>
    <property type="evidence" value="ECO:0007669"/>
    <property type="project" value="UniProtKB-KW"/>
</dbReference>
<dbReference type="Gene3D" id="3.40.50.150">
    <property type="entry name" value="Vaccinia Virus protein VP39"/>
    <property type="match status" value="1"/>
</dbReference>
<sequence length="282" mass="32768">MKYSSILKLNKTWEIGRRPIPDSDNFNLITDTAVVEQLFRMDYLSQQKIFCNKKVLDVGCGTGYSAEYCIDVGKASHVTGLEVDSLLIENLRKENKKTNLHYVYYSPPDFPLEQHSFDIATCFEVLEHIDEEKQKNILAEISRVLKKDGIAIISTPNRPVYSPDGISANPDHINELDKNQLLRICSKYFSNIQIFGQKRTDENYLIRKQAIHLFSNSQTGKILRKLGVPLIMRKLRKTKQKEPFYIAKKQWIIDSKVDNRTEFLIAICSNFFRDKEISRRKI</sequence>
<dbReference type="PANTHER" id="PTHR43861">
    <property type="entry name" value="TRANS-ACONITATE 2-METHYLTRANSFERASE-RELATED"/>
    <property type="match status" value="1"/>
</dbReference>
<feature type="domain" description="Methyltransferase type 11" evidence="1">
    <location>
        <begin position="56"/>
        <end position="153"/>
    </location>
</feature>
<dbReference type="RefSeq" id="WP_207690977.1">
    <property type="nucleotide sequence ID" value="NZ_CP061799.1"/>
</dbReference>
<evidence type="ECO:0000259" key="1">
    <source>
        <dbReference type="Pfam" id="PF08241"/>
    </source>
</evidence>
<evidence type="ECO:0000313" key="3">
    <source>
        <dbReference type="Proteomes" id="UP000663720"/>
    </source>
</evidence>
<dbReference type="AlphaFoldDB" id="A0A975B5J8"/>
<keyword evidence="2" id="KW-0808">Transferase</keyword>
<accession>A0A975B5J8</accession>
<dbReference type="InterPro" id="IPR029063">
    <property type="entry name" value="SAM-dependent_MTases_sf"/>
</dbReference>
<dbReference type="GO" id="GO:0008757">
    <property type="term" value="F:S-adenosylmethionine-dependent methyltransferase activity"/>
    <property type="evidence" value="ECO:0007669"/>
    <property type="project" value="InterPro"/>
</dbReference>
<organism evidence="2 3">
    <name type="scientific">Desulfonema limicola</name>
    <dbReference type="NCBI Taxonomy" id="45656"/>
    <lineage>
        <taxon>Bacteria</taxon>
        <taxon>Pseudomonadati</taxon>
        <taxon>Thermodesulfobacteriota</taxon>
        <taxon>Desulfobacteria</taxon>
        <taxon>Desulfobacterales</taxon>
        <taxon>Desulfococcaceae</taxon>
        <taxon>Desulfonema</taxon>
    </lineage>
</organism>
<dbReference type="CDD" id="cd02440">
    <property type="entry name" value="AdoMet_MTases"/>
    <property type="match status" value="1"/>
</dbReference>
<dbReference type="KEGG" id="dli:dnl_14600"/>
<name>A0A975B5J8_9BACT</name>
<evidence type="ECO:0000313" key="2">
    <source>
        <dbReference type="EMBL" id="QTA79206.1"/>
    </source>
</evidence>